<dbReference type="InterPro" id="IPR027417">
    <property type="entry name" value="P-loop_NTPase"/>
</dbReference>
<dbReference type="InterPro" id="IPR036961">
    <property type="entry name" value="Kinesin_motor_dom_sf"/>
</dbReference>
<dbReference type="PROSITE" id="PS50067">
    <property type="entry name" value="KINESIN_MOTOR_2"/>
    <property type="match status" value="1"/>
</dbReference>
<dbReference type="Gene3D" id="3.40.850.10">
    <property type="entry name" value="Kinesin motor domain"/>
    <property type="match status" value="1"/>
</dbReference>
<dbReference type="SUPFAM" id="SSF47473">
    <property type="entry name" value="EF-hand"/>
    <property type="match status" value="1"/>
</dbReference>
<dbReference type="CDD" id="cd17039">
    <property type="entry name" value="Ubl_ubiquitin_like"/>
    <property type="match status" value="1"/>
</dbReference>
<dbReference type="PROSITE" id="PS50053">
    <property type="entry name" value="UBIQUITIN_2"/>
    <property type="match status" value="1"/>
</dbReference>
<dbReference type="InterPro" id="IPR000626">
    <property type="entry name" value="Ubiquitin-like_dom"/>
</dbReference>
<keyword evidence="7" id="KW-0812">Transmembrane</keyword>
<evidence type="ECO:0000259" key="10">
    <source>
        <dbReference type="PROSITE" id="PS50222"/>
    </source>
</evidence>
<dbReference type="OrthoDB" id="1885901at2759"/>
<feature type="compositionally biased region" description="Polar residues" evidence="6">
    <location>
        <begin position="1022"/>
        <end position="1031"/>
    </location>
</feature>
<feature type="transmembrane region" description="Helical" evidence="7">
    <location>
        <begin position="202"/>
        <end position="226"/>
    </location>
</feature>
<feature type="domain" description="Ubiquitin-like" evidence="8">
    <location>
        <begin position="821"/>
        <end position="892"/>
    </location>
</feature>
<evidence type="ECO:0000256" key="2">
    <source>
        <dbReference type="ARBA" id="ARBA00023054"/>
    </source>
</evidence>
<dbReference type="PROSITE" id="PS00018">
    <property type="entry name" value="EF_HAND_1"/>
    <property type="match status" value="1"/>
</dbReference>
<dbReference type="InterPro" id="IPR002048">
    <property type="entry name" value="EF_hand_dom"/>
</dbReference>
<keyword evidence="12" id="KW-1185">Reference proteome</keyword>
<dbReference type="SUPFAM" id="SSF54236">
    <property type="entry name" value="Ubiquitin-like"/>
    <property type="match status" value="1"/>
</dbReference>
<dbReference type="SUPFAM" id="SSF52540">
    <property type="entry name" value="P-loop containing nucleoside triphosphate hydrolases"/>
    <property type="match status" value="1"/>
</dbReference>
<dbReference type="GO" id="GO:0008017">
    <property type="term" value="F:microtubule binding"/>
    <property type="evidence" value="ECO:0007669"/>
    <property type="project" value="InterPro"/>
</dbReference>
<dbReference type="InterPro" id="IPR027640">
    <property type="entry name" value="Kinesin-like_fam"/>
</dbReference>
<feature type="domain" description="EF-hand" evidence="10">
    <location>
        <begin position="273"/>
        <end position="299"/>
    </location>
</feature>
<evidence type="ECO:0000256" key="5">
    <source>
        <dbReference type="SAM" id="Coils"/>
    </source>
</evidence>
<dbReference type="SMART" id="SM00213">
    <property type="entry name" value="UBQ"/>
    <property type="match status" value="1"/>
</dbReference>
<accession>X6NLB9</accession>
<feature type="coiled-coil region" evidence="5">
    <location>
        <begin position="987"/>
        <end position="1021"/>
    </location>
</feature>
<evidence type="ECO:0000259" key="8">
    <source>
        <dbReference type="PROSITE" id="PS50053"/>
    </source>
</evidence>
<keyword evidence="1" id="KW-0106">Calcium</keyword>
<name>X6NLB9_RETFI</name>
<dbReference type="GO" id="GO:0003777">
    <property type="term" value="F:microtubule motor activity"/>
    <property type="evidence" value="ECO:0007669"/>
    <property type="project" value="InterPro"/>
</dbReference>
<evidence type="ECO:0000256" key="6">
    <source>
        <dbReference type="SAM" id="MobiDB-lite"/>
    </source>
</evidence>
<organism evidence="11 12">
    <name type="scientific">Reticulomyxa filosa</name>
    <dbReference type="NCBI Taxonomy" id="46433"/>
    <lineage>
        <taxon>Eukaryota</taxon>
        <taxon>Sar</taxon>
        <taxon>Rhizaria</taxon>
        <taxon>Retaria</taxon>
        <taxon>Foraminifera</taxon>
        <taxon>Monothalamids</taxon>
        <taxon>Reticulomyxidae</taxon>
        <taxon>Reticulomyxa</taxon>
    </lineage>
</organism>
<comment type="caution">
    <text evidence="4">Lacks conserved residue(s) required for the propagation of feature annotation.</text>
</comment>
<dbReference type="PANTHER" id="PTHR47968:SF75">
    <property type="entry name" value="CENTROMERE-ASSOCIATED PROTEIN E"/>
    <property type="match status" value="1"/>
</dbReference>
<dbReference type="InterPro" id="IPR011992">
    <property type="entry name" value="EF-hand-dom_pair"/>
</dbReference>
<dbReference type="Gene3D" id="3.10.20.90">
    <property type="entry name" value="Phosphatidylinositol 3-kinase Catalytic Subunit, Chain A, domain 1"/>
    <property type="match status" value="1"/>
</dbReference>
<reference evidence="11 12" key="1">
    <citation type="journal article" date="2013" name="Curr. Biol.">
        <title>The Genome of the Foraminiferan Reticulomyxa filosa.</title>
        <authorList>
            <person name="Glockner G."/>
            <person name="Hulsmann N."/>
            <person name="Schleicher M."/>
            <person name="Noegel A.A."/>
            <person name="Eichinger L."/>
            <person name="Gallinger C."/>
            <person name="Pawlowski J."/>
            <person name="Sierra R."/>
            <person name="Euteneuer U."/>
            <person name="Pillet L."/>
            <person name="Moustafa A."/>
            <person name="Platzer M."/>
            <person name="Groth M."/>
            <person name="Szafranski K."/>
            <person name="Schliwa M."/>
        </authorList>
    </citation>
    <scope>NUCLEOTIDE SEQUENCE [LARGE SCALE GENOMIC DNA]</scope>
</reference>
<dbReference type="Proteomes" id="UP000023152">
    <property type="component" value="Unassembled WGS sequence"/>
</dbReference>
<evidence type="ECO:0000256" key="3">
    <source>
        <dbReference type="ARBA" id="ARBA00023175"/>
    </source>
</evidence>
<dbReference type="AlphaFoldDB" id="X6NLB9"/>
<evidence type="ECO:0000256" key="4">
    <source>
        <dbReference type="PROSITE-ProRule" id="PRU00283"/>
    </source>
</evidence>
<sequence>MMAAISPAEDNFEESMSTLRYASRVKKIKTHARKNAAESKQKIERELRAEIDRLKKKLELQQGNQGQVDQITSQVEATSESLRRIQMEHTQKIDEMNKAYASISKTLLKMGITVGESEEKQRRAPKLINISSDPSLSGSMVFFLVKSVISVGCSPQGANAEQEKNWKSVLKKNCSDKLQLTKVKKSTKKITQHRIKGKRRTLLLMGFLIFYCQAMLLYLIFFFFFFEISREVEQKVQCDNARILECFQSMPFCPFDEPSSIFDKSLLMNVQKFEQCDKNADGFLNRDELNGWLKQIVATDKGYSGISDSDYAQFCRQLQCDPKNGLTFNKLKDHYIPDIEYGGIVVRGIAKDLLTKKLPADVKEFLGEEIPIQNVGLEKNGIRINTSRKITMKEIAVYQKSIVDMFEESGKGMEALLIGPPDDDSDNFIEESHITIEDADPSNERIMIFVNGDRVRFEPVHISNGDNVLFGSRQLFQLIVPMQASDDIEKKKRRKKAESDMKELVEKEQVFLFKKPVDSLVVFDKLMEIRLKQKCYSVENLDVEKLKAQIMMNRQVLAQSGGEEDWGLMKIHDQFMQDYRTLSTKTQTANSMSLELDRGLLFNVITAKYFDSLKDVQSERILILRECHYTEPELQLEMLPYQFEELLTLLERYYELVKQDGETIATETMDEDPFVPSEIDACYGVARLAITGRKIPQEPIKLPLIMAGTNDEIGSLLVEVGFTLSDSSSNKCYDFQQIEDKSQNDFRCHQMYAAATTPTDGPKGKEFDFAEAYEVRSLKMSKNFRNFIGAEGIQFKVWAPVFDNPYDMPPVIASKFNSKNLTIRIQTPDGEQLKLNCKTGNTITALKRKIDFQTNIPEDAQTLIYDKTTLENNRTLSDYGVPEDALLLLLVETKRRKSVDAEFHPPFKTQKGLLEGVSEEKIFDEIDDAEDNDRETLPERVQKALEKELTNPDLSAEDRSKLRRAKNRSVHIALLEQDSRRVLPLTMEGYQEENKKLKDSLRKAQEQIQALESQVVALEAKLQTSGTTANKTDTKSDKPKSGTKFFGAWRKNKD</sequence>
<keyword evidence="2 5" id="KW-0175">Coiled coil</keyword>
<evidence type="ECO:0000313" key="11">
    <source>
        <dbReference type="EMBL" id="ETO26504.1"/>
    </source>
</evidence>
<dbReference type="GO" id="GO:0005509">
    <property type="term" value="F:calcium ion binding"/>
    <property type="evidence" value="ECO:0007669"/>
    <property type="project" value="InterPro"/>
</dbReference>
<comment type="similarity">
    <text evidence="4">Belongs to the TRAFAC class myosin-kinesin ATPase superfamily. Kinesin family.</text>
</comment>
<keyword evidence="7" id="KW-1133">Transmembrane helix</keyword>
<gene>
    <name evidence="11" type="ORF">RFI_10635</name>
</gene>
<dbReference type="PROSITE" id="PS50222">
    <property type="entry name" value="EF_HAND_2"/>
    <property type="match status" value="1"/>
</dbReference>
<feature type="region of interest" description="Disordered" evidence="6">
    <location>
        <begin position="1021"/>
        <end position="1054"/>
    </location>
</feature>
<proteinExistence type="inferred from homology"/>
<feature type="domain" description="Kinesin motor" evidence="9">
    <location>
        <begin position="1"/>
        <end position="28"/>
    </location>
</feature>
<dbReference type="EMBL" id="ASPP01007834">
    <property type="protein sequence ID" value="ETO26504.1"/>
    <property type="molecule type" value="Genomic_DNA"/>
</dbReference>
<dbReference type="GO" id="GO:0005524">
    <property type="term" value="F:ATP binding"/>
    <property type="evidence" value="ECO:0007669"/>
    <property type="project" value="InterPro"/>
</dbReference>
<dbReference type="InterPro" id="IPR018247">
    <property type="entry name" value="EF_Hand_1_Ca_BS"/>
</dbReference>
<keyword evidence="7" id="KW-0472">Membrane</keyword>
<evidence type="ECO:0000259" key="9">
    <source>
        <dbReference type="PROSITE" id="PS50067"/>
    </source>
</evidence>
<feature type="coiled-coil region" evidence="5">
    <location>
        <begin position="33"/>
        <end position="64"/>
    </location>
</feature>
<dbReference type="InterPro" id="IPR001752">
    <property type="entry name" value="Kinesin_motor_dom"/>
</dbReference>
<dbReference type="Pfam" id="PF00240">
    <property type="entry name" value="ubiquitin"/>
    <property type="match status" value="1"/>
</dbReference>
<keyword evidence="3" id="KW-0505">Motor protein</keyword>
<evidence type="ECO:0000256" key="1">
    <source>
        <dbReference type="ARBA" id="ARBA00022837"/>
    </source>
</evidence>
<dbReference type="InterPro" id="IPR029071">
    <property type="entry name" value="Ubiquitin-like_domsf"/>
</dbReference>
<evidence type="ECO:0000256" key="7">
    <source>
        <dbReference type="SAM" id="Phobius"/>
    </source>
</evidence>
<evidence type="ECO:0000313" key="12">
    <source>
        <dbReference type="Proteomes" id="UP000023152"/>
    </source>
</evidence>
<dbReference type="PANTHER" id="PTHR47968">
    <property type="entry name" value="CENTROMERE PROTEIN E"/>
    <property type="match status" value="1"/>
</dbReference>
<dbReference type="GO" id="GO:0007018">
    <property type="term" value="P:microtubule-based movement"/>
    <property type="evidence" value="ECO:0007669"/>
    <property type="project" value="InterPro"/>
</dbReference>
<protein>
    <submittedName>
        <fullName evidence="11">Uncharacterized protein</fullName>
    </submittedName>
</protein>
<comment type="caution">
    <text evidence="11">The sequence shown here is derived from an EMBL/GenBank/DDBJ whole genome shotgun (WGS) entry which is preliminary data.</text>
</comment>